<reference evidence="1 2" key="1">
    <citation type="submission" date="2018-07" db="EMBL/GenBank/DDBJ databases">
        <title>Genome analysis of Runella aurantiaca.</title>
        <authorList>
            <person name="Yang X."/>
        </authorList>
    </citation>
    <scope>NUCLEOTIDE SEQUENCE [LARGE SCALE GENOMIC DNA]</scope>
    <source>
        <strain evidence="1 2">YX9</strain>
    </source>
</reference>
<evidence type="ECO:0000313" key="1">
    <source>
        <dbReference type="EMBL" id="RDB07915.1"/>
    </source>
</evidence>
<dbReference type="EMBL" id="QPIW01000001">
    <property type="protein sequence ID" value="RDB07915.1"/>
    <property type="molecule type" value="Genomic_DNA"/>
</dbReference>
<gene>
    <name evidence="1" type="ORF">DVG78_02340</name>
</gene>
<accession>A0A369IIB1</accession>
<evidence type="ECO:0000313" key="2">
    <source>
        <dbReference type="Proteomes" id="UP000253141"/>
    </source>
</evidence>
<dbReference type="Proteomes" id="UP000253141">
    <property type="component" value="Unassembled WGS sequence"/>
</dbReference>
<organism evidence="1 2">
    <name type="scientific">Runella aurantiaca</name>
    <dbReference type="NCBI Taxonomy" id="2282308"/>
    <lineage>
        <taxon>Bacteria</taxon>
        <taxon>Pseudomonadati</taxon>
        <taxon>Bacteroidota</taxon>
        <taxon>Cytophagia</taxon>
        <taxon>Cytophagales</taxon>
        <taxon>Spirosomataceae</taxon>
        <taxon>Runella</taxon>
    </lineage>
</organism>
<protein>
    <submittedName>
        <fullName evidence="1">Uncharacterized protein</fullName>
    </submittedName>
</protein>
<sequence length="64" mass="7830">MLPEPVFKKREYMYVIAKMRMLIMPICALVLKDVRRVEEKLVSQKPEEWVIYLAKYVIELKRSW</sequence>
<proteinExistence type="predicted"/>
<keyword evidence="2" id="KW-1185">Reference proteome</keyword>
<dbReference type="AlphaFoldDB" id="A0A369IIB1"/>
<name>A0A369IIB1_9BACT</name>
<comment type="caution">
    <text evidence="1">The sequence shown here is derived from an EMBL/GenBank/DDBJ whole genome shotgun (WGS) entry which is preliminary data.</text>
</comment>